<evidence type="ECO:0000313" key="1">
    <source>
        <dbReference type="EMBL" id="OMP11464.1"/>
    </source>
</evidence>
<accession>A0A1R3KWG9</accession>
<proteinExistence type="predicted"/>
<comment type="caution">
    <text evidence="1">The sequence shown here is derived from an EMBL/GenBank/DDBJ whole genome shotgun (WGS) entry which is preliminary data.</text>
</comment>
<reference evidence="2" key="1">
    <citation type="submission" date="2013-09" db="EMBL/GenBank/DDBJ databases">
        <title>Corchorus olitorius genome sequencing.</title>
        <authorList>
            <person name="Alam M."/>
            <person name="Haque M.S."/>
            <person name="Islam M.S."/>
            <person name="Emdad E.M."/>
            <person name="Islam M.M."/>
            <person name="Ahmed B."/>
            <person name="Halim A."/>
            <person name="Hossen Q.M.M."/>
            <person name="Hossain M.Z."/>
            <person name="Ahmed R."/>
            <person name="Khan M.M."/>
            <person name="Islam R."/>
            <person name="Rashid M.M."/>
            <person name="Khan S.A."/>
            <person name="Rahman M.S."/>
            <person name="Alam M."/>
            <person name="Yahiya A.S."/>
            <person name="Khan M.S."/>
            <person name="Azam M.S."/>
            <person name="Haque T."/>
            <person name="Lashkar M.Z.H."/>
            <person name="Akhand A.I."/>
            <person name="Morshed G."/>
            <person name="Roy S."/>
            <person name="Uddin K.S."/>
            <person name="Rabeya T."/>
            <person name="Hossain A.S."/>
            <person name="Chowdhury A."/>
            <person name="Snigdha A.R."/>
            <person name="Mortoza M.S."/>
            <person name="Matin S.A."/>
            <person name="Hoque S.M.E."/>
            <person name="Islam M.K."/>
            <person name="Roy D.K."/>
            <person name="Haider R."/>
            <person name="Moosa M.M."/>
            <person name="Elias S.M."/>
            <person name="Hasan A.M."/>
            <person name="Jahan S."/>
            <person name="Shafiuddin M."/>
            <person name="Mahmood N."/>
            <person name="Shommy N.S."/>
        </authorList>
    </citation>
    <scope>NUCLEOTIDE SEQUENCE [LARGE SCALE GENOMIC DNA]</scope>
    <source>
        <strain evidence="2">cv. O-4</strain>
    </source>
</reference>
<sequence>MINDDNVRLWTLRCHVDFHRDFRRDFRSYPFFDSWPTAPKPNSDIRLVSFQNNEVLLVWSKRGVFRYNLSTWKVRKVKVGLNGMELEHVIFVAHTKSVVFLEDRRDGRTIYFESEPDKSMQLGKSTWMVRKVGLKGMKLQHVYLVAHTKSVVVLEDQRDGQPIYFESKQDKKAIG</sequence>
<evidence type="ECO:0000313" key="2">
    <source>
        <dbReference type="Proteomes" id="UP000187203"/>
    </source>
</evidence>
<protein>
    <submittedName>
        <fullName evidence="1">Uncharacterized protein</fullName>
    </submittedName>
</protein>
<dbReference type="Proteomes" id="UP000187203">
    <property type="component" value="Unassembled WGS sequence"/>
</dbReference>
<organism evidence="1 2">
    <name type="scientific">Corchorus olitorius</name>
    <dbReference type="NCBI Taxonomy" id="93759"/>
    <lineage>
        <taxon>Eukaryota</taxon>
        <taxon>Viridiplantae</taxon>
        <taxon>Streptophyta</taxon>
        <taxon>Embryophyta</taxon>
        <taxon>Tracheophyta</taxon>
        <taxon>Spermatophyta</taxon>
        <taxon>Magnoliopsida</taxon>
        <taxon>eudicotyledons</taxon>
        <taxon>Gunneridae</taxon>
        <taxon>Pentapetalae</taxon>
        <taxon>rosids</taxon>
        <taxon>malvids</taxon>
        <taxon>Malvales</taxon>
        <taxon>Malvaceae</taxon>
        <taxon>Grewioideae</taxon>
        <taxon>Apeibeae</taxon>
        <taxon>Corchorus</taxon>
    </lineage>
</organism>
<keyword evidence="2" id="KW-1185">Reference proteome</keyword>
<dbReference type="EMBL" id="AWUE01010672">
    <property type="protein sequence ID" value="OMP11464.1"/>
    <property type="molecule type" value="Genomic_DNA"/>
</dbReference>
<gene>
    <name evidence="1" type="ORF">COLO4_03808</name>
</gene>
<name>A0A1R3KWG9_9ROSI</name>
<dbReference type="AlphaFoldDB" id="A0A1R3KWG9"/>